<proteinExistence type="predicted"/>
<dbReference type="EMBL" id="CM042047">
    <property type="protein sequence ID" value="KAI3772621.1"/>
    <property type="molecule type" value="Genomic_DNA"/>
</dbReference>
<protein>
    <submittedName>
        <fullName evidence="1">Uncharacterized protein</fullName>
    </submittedName>
</protein>
<name>A0ACB9FP64_ARCLA</name>
<dbReference type="Proteomes" id="UP001055879">
    <property type="component" value="Linkage Group LG01"/>
</dbReference>
<keyword evidence="2" id="KW-1185">Reference proteome</keyword>
<reference evidence="2" key="1">
    <citation type="journal article" date="2022" name="Mol. Ecol. Resour.">
        <title>The genomes of chicory, endive, great burdock and yacon provide insights into Asteraceae palaeo-polyploidization history and plant inulin production.</title>
        <authorList>
            <person name="Fan W."/>
            <person name="Wang S."/>
            <person name="Wang H."/>
            <person name="Wang A."/>
            <person name="Jiang F."/>
            <person name="Liu H."/>
            <person name="Zhao H."/>
            <person name="Xu D."/>
            <person name="Zhang Y."/>
        </authorList>
    </citation>
    <scope>NUCLEOTIDE SEQUENCE [LARGE SCALE GENOMIC DNA]</scope>
    <source>
        <strain evidence="2">cv. Niubang</strain>
    </source>
</reference>
<sequence length="152" mass="17606">MYLIAPLDEDTNHIPSNLGFFWLSQSLFLASNICKTINQNQNLLCLNPVFVPIDKSRFRQSRKRIRTRNPVVVVAADFREAIVKKFDAFADQIGRNVVLELYSTDIDPKTRAPKKSKESLLKDWSQKSTSLGILQHFTRFVSDEMWGWNDED</sequence>
<accession>A0ACB9FP64</accession>
<evidence type="ECO:0000313" key="1">
    <source>
        <dbReference type="EMBL" id="KAI3772621.1"/>
    </source>
</evidence>
<comment type="caution">
    <text evidence="1">The sequence shown here is derived from an EMBL/GenBank/DDBJ whole genome shotgun (WGS) entry which is preliminary data.</text>
</comment>
<reference evidence="1 2" key="2">
    <citation type="journal article" date="2022" name="Mol. Ecol. Resour.">
        <title>The genomes of chicory, endive, great burdock and yacon provide insights into Asteraceae paleo-polyploidization history and plant inulin production.</title>
        <authorList>
            <person name="Fan W."/>
            <person name="Wang S."/>
            <person name="Wang H."/>
            <person name="Wang A."/>
            <person name="Jiang F."/>
            <person name="Liu H."/>
            <person name="Zhao H."/>
            <person name="Xu D."/>
            <person name="Zhang Y."/>
        </authorList>
    </citation>
    <scope>NUCLEOTIDE SEQUENCE [LARGE SCALE GENOMIC DNA]</scope>
    <source>
        <strain evidence="2">cv. Niubang</strain>
    </source>
</reference>
<organism evidence="1 2">
    <name type="scientific">Arctium lappa</name>
    <name type="common">Greater burdock</name>
    <name type="synonym">Lappa major</name>
    <dbReference type="NCBI Taxonomy" id="4217"/>
    <lineage>
        <taxon>Eukaryota</taxon>
        <taxon>Viridiplantae</taxon>
        <taxon>Streptophyta</taxon>
        <taxon>Embryophyta</taxon>
        <taxon>Tracheophyta</taxon>
        <taxon>Spermatophyta</taxon>
        <taxon>Magnoliopsida</taxon>
        <taxon>eudicotyledons</taxon>
        <taxon>Gunneridae</taxon>
        <taxon>Pentapetalae</taxon>
        <taxon>asterids</taxon>
        <taxon>campanulids</taxon>
        <taxon>Asterales</taxon>
        <taxon>Asteraceae</taxon>
        <taxon>Carduoideae</taxon>
        <taxon>Cardueae</taxon>
        <taxon>Arctiinae</taxon>
        <taxon>Arctium</taxon>
    </lineage>
</organism>
<evidence type="ECO:0000313" key="2">
    <source>
        <dbReference type="Proteomes" id="UP001055879"/>
    </source>
</evidence>
<gene>
    <name evidence="1" type="ORF">L6452_03811</name>
</gene>